<dbReference type="RefSeq" id="WP_221249860.1">
    <property type="nucleotide sequence ID" value="NZ_AP024355.1"/>
</dbReference>
<accession>A0ABN6E2A8</accession>
<evidence type="ECO:0000313" key="3">
    <source>
        <dbReference type="EMBL" id="BCR06483.1"/>
    </source>
</evidence>
<feature type="domain" description="Protein CR006 P-loop" evidence="2">
    <location>
        <begin position="11"/>
        <end position="707"/>
    </location>
</feature>
<organism evidence="3 4">
    <name type="scientific">Desulfuromonas versatilis</name>
    <dbReference type="NCBI Taxonomy" id="2802975"/>
    <lineage>
        <taxon>Bacteria</taxon>
        <taxon>Pseudomonadati</taxon>
        <taxon>Thermodesulfobacteriota</taxon>
        <taxon>Desulfuromonadia</taxon>
        <taxon>Desulfuromonadales</taxon>
        <taxon>Desulfuromonadaceae</taxon>
        <taxon>Desulfuromonas</taxon>
    </lineage>
</organism>
<dbReference type="Gene3D" id="3.40.50.300">
    <property type="entry name" value="P-loop containing nucleotide triphosphate hydrolases"/>
    <property type="match status" value="2"/>
</dbReference>
<dbReference type="SUPFAM" id="SSF52540">
    <property type="entry name" value="P-loop containing nucleoside triphosphate hydrolases"/>
    <property type="match status" value="1"/>
</dbReference>
<dbReference type="InterPro" id="IPR027417">
    <property type="entry name" value="P-loop_NTPase"/>
</dbReference>
<dbReference type="InterPro" id="IPR026866">
    <property type="entry name" value="CR006_AAA"/>
</dbReference>
<sequence length="722" mass="82333">MITELQMDGVASFKHATSLKTDKKINLIYGLNGTGKSTISNYLYGQAGENFTKCRKIQENSDPILVYNQKFIRDNFFVADSLRGIFSLSKENRAAEEKIKKASATLEEAEIRLNTKQIEKQKVSQAFEGQKQKAVDEVWRIKATYSGGDRVLEYCFDGLKGQKDRLFSHLVAIAKPESEPGKSVKAIRDEVEGLRGDSAQPQEILPELAFVAHDVESHPILVKPIVGNDDSGVAALIDKLGNADWVKQGLEYLPENIGETSHPCPFCQEKTITSEVINSIINYFDETYQADIDTLEGLKKKYLEARNELQDLNTYLGHPFAKESIATLTTRHQELLATLGSNAIAIEQKIRNPKAPQALFDSTAKISAFNDEVRSINAAILTYNDRLKNSKNSLEILKAEFWSMMRWQYDQTLSRLDKDRQEANKSIMAFEGEISQIYTEISSAKGLIASAQKETVNVDDAVSSINAGLLDLGIDDFMIKKHSDRLYRVVRSGESGDAFHSLSEGEKMMISFLYFCELCKGRVSTEDTHARRIVVIDDPISSLSHVFIFNVGQLIRTVFFKSERFSQVFVLTHSLYFFYELTDPNHERRKENQKLFRISKSATGSDIQEMTYEEIQNDYQAYWSVVNDTTQPPALIANCMRNIVEYFFNFVRRKDLNNVFQMPELKDMKFQAFCRYVNRESHSLGQNIIDMKEFNYEIFKDGLRLVFEKTGYSDHFKAMSRL</sequence>
<gene>
    <name evidence="3" type="ORF">DESUT3_35520</name>
</gene>
<reference evidence="3 4" key="2">
    <citation type="journal article" date="2021" name="Int. J. Syst. Evol. Microbiol.">
        <title>Isolation and Polyphasic Characterization of Desulfuromonas versatilis sp. Nov., an Electrogenic Bacteria Capable of Versatile Metabolism Isolated from a Graphene Oxide-Reducing Enrichment Culture.</title>
        <authorList>
            <person name="Xie L."/>
            <person name="Yoshida N."/>
            <person name="Ishii S."/>
            <person name="Meng L."/>
        </authorList>
    </citation>
    <scope>NUCLEOTIDE SEQUENCE [LARGE SCALE GENOMIC DNA]</scope>
    <source>
        <strain evidence="3 4">NIT-T3</strain>
    </source>
</reference>
<dbReference type="EMBL" id="AP024355">
    <property type="protein sequence ID" value="BCR06483.1"/>
    <property type="molecule type" value="Genomic_DNA"/>
</dbReference>
<feature type="coiled-coil region" evidence="1">
    <location>
        <begin position="380"/>
        <end position="433"/>
    </location>
</feature>
<dbReference type="PANTHER" id="PTHR32114:SF2">
    <property type="entry name" value="ABC TRANSPORTER ABCH.3"/>
    <property type="match status" value="1"/>
</dbReference>
<evidence type="ECO:0000313" key="4">
    <source>
        <dbReference type="Proteomes" id="UP001319827"/>
    </source>
</evidence>
<dbReference type="Proteomes" id="UP001319827">
    <property type="component" value="Chromosome"/>
</dbReference>
<evidence type="ECO:0000259" key="2">
    <source>
        <dbReference type="Pfam" id="PF13166"/>
    </source>
</evidence>
<keyword evidence="4" id="KW-1185">Reference proteome</keyword>
<proteinExistence type="predicted"/>
<evidence type="ECO:0000256" key="1">
    <source>
        <dbReference type="SAM" id="Coils"/>
    </source>
</evidence>
<dbReference type="PANTHER" id="PTHR32114">
    <property type="entry name" value="ABC TRANSPORTER ABCH.3"/>
    <property type="match status" value="1"/>
</dbReference>
<dbReference type="Pfam" id="PF13166">
    <property type="entry name" value="AAA_13"/>
    <property type="match status" value="1"/>
</dbReference>
<name>A0ABN6E2A8_9BACT</name>
<protein>
    <recommendedName>
        <fullName evidence="2">Protein CR006 P-loop domain-containing protein</fullName>
    </recommendedName>
</protein>
<reference evidence="3 4" key="1">
    <citation type="journal article" date="2016" name="C (Basel)">
        <title>Selective Growth of and Electricity Production by Marine Exoelectrogenic Bacteria in Self-Aggregated Hydrogel of Microbially Reduced Graphene Oxide.</title>
        <authorList>
            <person name="Yoshida N."/>
            <person name="Goto Y."/>
            <person name="Miyata Y."/>
        </authorList>
    </citation>
    <scope>NUCLEOTIDE SEQUENCE [LARGE SCALE GENOMIC DNA]</scope>
    <source>
        <strain evidence="3 4">NIT-T3</strain>
    </source>
</reference>
<keyword evidence="1" id="KW-0175">Coiled coil</keyword>
<feature type="coiled-coil region" evidence="1">
    <location>
        <begin position="85"/>
        <end position="126"/>
    </location>
</feature>